<sequence>MRKSGKATALKYRERYIRDFYSQYYFSKISRNNQGNL</sequence>
<dbReference type="AlphaFoldDB" id="A0A382I3Z2"/>
<organism evidence="1">
    <name type="scientific">marine metagenome</name>
    <dbReference type="NCBI Taxonomy" id="408172"/>
    <lineage>
        <taxon>unclassified sequences</taxon>
        <taxon>metagenomes</taxon>
        <taxon>ecological metagenomes</taxon>
    </lineage>
</organism>
<evidence type="ECO:0000313" key="1">
    <source>
        <dbReference type="EMBL" id="SVB94042.1"/>
    </source>
</evidence>
<proteinExistence type="predicted"/>
<feature type="non-terminal residue" evidence="1">
    <location>
        <position position="37"/>
    </location>
</feature>
<reference evidence="1" key="1">
    <citation type="submission" date="2018-05" db="EMBL/GenBank/DDBJ databases">
        <authorList>
            <person name="Lanie J.A."/>
            <person name="Ng W.-L."/>
            <person name="Kazmierczak K.M."/>
            <person name="Andrzejewski T.M."/>
            <person name="Davidsen T.M."/>
            <person name="Wayne K.J."/>
            <person name="Tettelin H."/>
            <person name="Glass J.I."/>
            <person name="Rusch D."/>
            <person name="Podicherti R."/>
            <person name="Tsui H.-C.T."/>
            <person name="Winkler M.E."/>
        </authorList>
    </citation>
    <scope>NUCLEOTIDE SEQUENCE</scope>
</reference>
<accession>A0A382I3Z2</accession>
<dbReference type="EMBL" id="UINC01064915">
    <property type="protein sequence ID" value="SVB94042.1"/>
    <property type="molecule type" value="Genomic_DNA"/>
</dbReference>
<gene>
    <name evidence="1" type="ORF">METZ01_LOCUS246896</name>
</gene>
<name>A0A382I3Z2_9ZZZZ</name>
<protein>
    <submittedName>
        <fullName evidence="1">Uncharacterized protein</fullName>
    </submittedName>
</protein>